<comment type="caution">
    <text evidence="4">The sequence shown here is derived from an EMBL/GenBank/DDBJ whole genome shotgun (WGS) entry which is preliminary data.</text>
</comment>
<feature type="domain" description="Ribonuclease J C-terminal" evidence="2">
    <location>
        <begin position="455"/>
        <end position="554"/>
    </location>
</feature>
<reference evidence="4" key="1">
    <citation type="submission" date="2019-10" db="EMBL/GenBank/DDBJ databases">
        <title>Whole Genome Sequencing and Characterization of Texas Phoenix Palm Decline Phytoplasma Belongs to Lethal Yellowing (16SrIV) Group.</title>
        <authorList>
            <person name="Bao M."/>
        </authorList>
    </citation>
    <scope>NUCLEOTIDE SEQUENCE [LARGE SCALE GENOMIC DNA]</scope>
    <source>
        <strain evidence="4">ACPD</strain>
    </source>
</reference>
<dbReference type="Gene3D" id="3.60.15.10">
    <property type="entry name" value="Ribonuclease Z/Hydroxyacylglutathione hydrolase-like"/>
    <property type="match status" value="1"/>
</dbReference>
<dbReference type="InterPro" id="IPR042173">
    <property type="entry name" value="RNase_J_2"/>
</dbReference>
<protein>
    <submittedName>
        <fullName evidence="4">Ribonuclease J</fullName>
    </submittedName>
</protein>
<accession>A0ABS5BKB2</accession>
<dbReference type="PANTHER" id="PTHR43694">
    <property type="entry name" value="RIBONUCLEASE J"/>
    <property type="match status" value="1"/>
</dbReference>
<sequence length="559" mass="64531">MKEISFVALGGIGENGKNFYLLKIKDSCFILDSGLKYPNLSVHGIDYIIPNYTQIENIKDQIKCIFITSSLDTHLGSLPYLMKYLNVPIYASEFTIEILKVNFKQSNIDLKNITFNVIKDNSIIPFEDTKVFCFGIAHFLPETLGLAFSTTKGYIIYISEMHFLQSKNKNFQTNFLALSRIGQKKILALIVSSQGAFKIVKQTKEELLEYYLTSCFASIENNIIVSFLVPDLLKIQLVIDLAVSFGLKIVILGRKSEPIIDIALQKGYLKIPDGFLINLKTPNNYLKLKKIVVIVVGKRFEPFYRLKRMCKKTDRLITLNNRDKILLFSIEVTGIDKIQNQTLDILSRHGLIVDILEKDLLTASYNYEENFKLLLHLLEPKFLVPVIGEYRHQYKIKKIAQNFNYSENKIFMFENGDKWIYEGENKTFVKKNFFPNLKEILIDGTPVLEGNDYLMKDRELLANDGVIIIACNIDLKLKKIIGNIELISKGFLDKMKIDNLLSQLKENFTIMSNSFLNNDKQIKWNDFKNNLREELSKFIFKETKKKPVIIPVLIFIDSY</sequence>
<name>A0ABS5BKB2_9MOLU</name>
<dbReference type="EMBL" id="VBRA02000002">
    <property type="protein sequence ID" value="MBP3059202.1"/>
    <property type="molecule type" value="Genomic_DNA"/>
</dbReference>
<keyword evidence="5" id="KW-1185">Reference proteome</keyword>
<dbReference type="Pfam" id="PF22505">
    <property type="entry name" value="RNase_J_b_CASP"/>
    <property type="match status" value="1"/>
</dbReference>
<evidence type="ECO:0000313" key="5">
    <source>
        <dbReference type="Proteomes" id="UP001192346"/>
    </source>
</evidence>
<dbReference type="CDD" id="cd07714">
    <property type="entry name" value="RNaseJ_MBL-fold"/>
    <property type="match status" value="1"/>
</dbReference>
<evidence type="ECO:0000313" key="4">
    <source>
        <dbReference type="EMBL" id="MBP3059202.1"/>
    </source>
</evidence>
<feature type="domain" description="Ribonuclease J beta-CASP" evidence="3">
    <location>
        <begin position="221"/>
        <end position="344"/>
    </location>
</feature>
<keyword evidence="1" id="KW-0698">rRNA processing</keyword>
<dbReference type="Proteomes" id="UP001192346">
    <property type="component" value="Unassembled WGS sequence"/>
</dbReference>
<dbReference type="Gene3D" id="3.40.50.10710">
    <property type="entry name" value="Metallo-hydrolase/oxidoreductase"/>
    <property type="match status" value="1"/>
</dbReference>
<dbReference type="PANTHER" id="PTHR43694:SF4">
    <property type="entry name" value="RIBONUCLEASE J 2"/>
    <property type="match status" value="1"/>
</dbReference>
<dbReference type="SUPFAM" id="SSF56281">
    <property type="entry name" value="Metallo-hydrolase/oxidoreductase"/>
    <property type="match status" value="1"/>
</dbReference>
<dbReference type="Pfam" id="PF17770">
    <property type="entry name" value="RNase_J_C"/>
    <property type="match status" value="1"/>
</dbReference>
<evidence type="ECO:0000259" key="3">
    <source>
        <dbReference type="Pfam" id="PF22505"/>
    </source>
</evidence>
<evidence type="ECO:0000256" key="1">
    <source>
        <dbReference type="ARBA" id="ARBA00022552"/>
    </source>
</evidence>
<dbReference type="RefSeq" id="WP_138107772.1">
    <property type="nucleotide sequence ID" value="NZ_VBRA02000002.1"/>
</dbReference>
<dbReference type="InterPro" id="IPR055132">
    <property type="entry name" value="RNase_J_b_CASP"/>
</dbReference>
<proteinExistence type="predicted"/>
<evidence type="ECO:0000259" key="2">
    <source>
        <dbReference type="Pfam" id="PF17770"/>
    </source>
</evidence>
<gene>
    <name evidence="4" type="ORF">FEF22_000145</name>
</gene>
<dbReference type="Gene3D" id="3.10.20.580">
    <property type="match status" value="1"/>
</dbReference>
<dbReference type="InterPro" id="IPR036866">
    <property type="entry name" value="RibonucZ/Hydroxyglut_hydro"/>
</dbReference>
<organism evidence="4 5">
    <name type="scientific">Texas Phoenix palm phytoplasma</name>
    <dbReference type="NCBI Taxonomy" id="176709"/>
    <lineage>
        <taxon>Bacteria</taxon>
        <taxon>Bacillati</taxon>
        <taxon>Mycoplasmatota</taxon>
        <taxon>Mollicutes</taxon>
        <taxon>Acholeplasmatales</taxon>
        <taxon>Acholeplasmataceae</taxon>
        <taxon>Candidatus Phytoplasma</taxon>
        <taxon>16SrIV (Coconut lethal yellows group)</taxon>
    </lineage>
</organism>
<dbReference type="InterPro" id="IPR041636">
    <property type="entry name" value="RNase_J_C"/>
</dbReference>